<organism evidence="2">
    <name type="scientific">bioreactor metagenome</name>
    <dbReference type="NCBI Taxonomy" id="1076179"/>
    <lineage>
        <taxon>unclassified sequences</taxon>
        <taxon>metagenomes</taxon>
        <taxon>ecological metagenomes</taxon>
    </lineage>
</organism>
<dbReference type="AlphaFoldDB" id="A0A644UZD0"/>
<reference evidence="2" key="1">
    <citation type="submission" date="2019-08" db="EMBL/GenBank/DDBJ databases">
        <authorList>
            <person name="Kucharzyk K."/>
            <person name="Murdoch R.W."/>
            <person name="Higgins S."/>
            <person name="Loffler F."/>
        </authorList>
    </citation>
    <scope>NUCLEOTIDE SEQUENCE</scope>
</reference>
<feature type="transmembrane region" description="Helical" evidence="1">
    <location>
        <begin position="49"/>
        <end position="72"/>
    </location>
</feature>
<keyword evidence="1" id="KW-0472">Membrane</keyword>
<dbReference type="Pfam" id="PF11146">
    <property type="entry name" value="DUF2905"/>
    <property type="match status" value="1"/>
</dbReference>
<feature type="transmembrane region" description="Helical" evidence="1">
    <location>
        <begin position="12"/>
        <end position="29"/>
    </location>
</feature>
<evidence type="ECO:0000313" key="2">
    <source>
        <dbReference type="EMBL" id="MPL84291.1"/>
    </source>
</evidence>
<protein>
    <recommendedName>
        <fullName evidence="3">DUF2905 domain-containing protein</fullName>
    </recommendedName>
</protein>
<sequence length="75" mass="8363">MPFGFDSFGKTLMAFGVMLFVVGLIIHFGGKAISFGRLPGDIRIEGERFGFYFPIVSSILISIILTIIFNIFGRR</sequence>
<comment type="caution">
    <text evidence="2">The sequence shown here is derived from an EMBL/GenBank/DDBJ whole genome shotgun (WGS) entry which is preliminary data.</text>
</comment>
<accession>A0A644UZD0</accession>
<keyword evidence="1" id="KW-0812">Transmembrane</keyword>
<dbReference type="EMBL" id="VSSQ01000188">
    <property type="protein sequence ID" value="MPL84291.1"/>
    <property type="molecule type" value="Genomic_DNA"/>
</dbReference>
<name>A0A644UZD0_9ZZZZ</name>
<keyword evidence="1" id="KW-1133">Transmembrane helix</keyword>
<evidence type="ECO:0000256" key="1">
    <source>
        <dbReference type="SAM" id="Phobius"/>
    </source>
</evidence>
<proteinExistence type="predicted"/>
<dbReference type="PANTHER" id="PTHR36443">
    <property type="entry name" value="BSR5223 PROTEIN"/>
    <property type="match status" value="1"/>
</dbReference>
<dbReference type="PANTHER" id="PTHR36443:SF1">
    <property type="entry name" value="BSR5223 PROTEIN"/>
    <property type="match status" value="1"/>
</dbReference>
<evidence type="ECO:0008006" key="3">
    <source>
        <dbReference type="Google" id="ProtNLM"/>
    </source>
</evidence>
<gene>
    <name evidence="2" type="ORF">SDC9_30256</name>
</gene>
<dbReference type="InterPro" id="IPR021320">
    <property type="entry name" value="DUF2905"/>
</dbReference>